<dbReference type="OrthoDB" id="435593at2759"/>
<evidence type="ECO:0000256" key="2">
    <source>
        <dbReference type="ARBA" id="ARBA00022448"/>
    </source>
</evidence>
<dbReference type="Proteomes" id="UP000221165">
    <property type="component" value="Unassembled WGS sequence"/>
</dbReference>
<evidence type="ECO:0000313" key="4">
    <source>
        <dbReference type="EMBL" id="PHJ26067.1"/>
    </source>
</evidence>
<reference evidence="4 5" key="1">
    <citation type="journal article" date="2017" name="Int. J. Parasitol.">
        <title>The genome of the protozoan parasite Cystoisospora suis and a reverse vaccinology approach to identify vaccine candidates.</title>
        <authorList>
            <person name="Palmieri N."/>
            <person name="Shrestha A."/>
            <person name="Ruttkowski B."/>
            <person name="Beck T."/>
            <person name="Vogl C."/>
            <person name="Tomley F."/>
            <person name="Blake D.P."/>
            <person name="Joachim A."/>
        </authorList>
    </citation>
    <scope>NUCLEOTIDE SEQUENCE [LARGE SCALE GENOMIC DNA]</scope>
    <source>
        <strain evidence="4 5">Wien I</strain>
    </source>
</reference>
<evidence type="ECO:0000313" key="5">
    <source>
        <dbReference type="Proteomes" id="UP000221165"/>
    </source>
</evidence>
<dbReference type="InterPro" id="IPR051345">
    <property type="entry name" value="Importin_beta-like_NTR"/>
</dbReference>
<keyword evidence="2" id="KW-0813">Transport</keyword>
<keyword evidence="5" id="KW-1185">Reference proteome</keyword>
<feature type="non-terminal residue" evidence="4">
    <location>
        <position position="1"/>
    </location>
</feature>
<proteinExistence type="predicted"/>
<dbReference type="GO" id="GO:0006606">
    <property type="term" value="P:protein import into nucleus"/>
    <property type="evidence" value="ECO:0007669"/>
    <property type="project" value="TreeGrafter"/>
</dbReference>
<comment type="subcellular location">
    <subcellularLocation>
        <location evidence="1">Nucleus</location>
    </subcellularLocation>
</comment>
<dbReference type="PANTHER" id="PTHR12363:SF33">
    <property type="entry name" value="IMPORTIN-13"/>
    <property type="match status" value="1"/>
</dbReference>
<gene>
    <name evidence="4" type="ORF">CSUI_000069</name>
</gene>
<dbReference type="PANTHER" id="PTHR12363">
    <property type="entry name" value="TRANSPORTIN 3 AND IMPORTIN 13"/>
    <property type="match status" value="1"/>
</dbReference>
<organism evidence="4 5">
    <name type="scientific">Cystoisospora suis</name>
    <dbReference type="NCBI Taxonomy" id="483139"/>
    <lineage>
        <taxon>Eukaryota</taxon>
        <taxon>Sar</taxon>
        <taxon>Alveolata</taxon>
        <taxon>Apicomplexa</taxon>
        <taxon>Conoidasida</taxon>
        <taxon>Coccidia</taxon>
        <taxon>Eucoccidiorida</taxon>
        <taxon>Eimeriorina</taxon>
        <taxon>Sarcocystidae</taxon>
        <taxon>Cystoisospora</taxon>
    </lineage>
</organism>
<evidence type="ECO:0000256" key="3">
    <source>
        <dbReference type="ARBA" id="ARBA00023242"/>
    </source>
</evidence>
<dbReference type="VEuPathDB" id="ToxoDB:CSUI_000069"/>
<accession>A0A2C6LDJ3</accession>
<protein>
    <submittedName>
        <fullName evidence="4">Uncharacterized protein</fullName>
    </submittedName>
</protein>
<dbReference type="RefSeq" id="XP_067927713.1">
    <property type="nucleotide sequence ID" value="XM_068060303.1"/>
</dbReference>
<keyword evidence="3" id="KW-0539">Nucleus</keyword>
<comment type="caution">
    <text evidence="4">The sequence shown here is derived from an EMBL/GenBank/DDBJ whole genome shotgun (WGS) entry which is preliminary data.</text>
</comment>
<dbReference type="EMBL" id="MIGC01000030">
    <property type="protein sequence ID" value="PHJ26067.1"/>
    <property type="molecule type" value="Genomic_DNA"/>
</dbReference>
<sequence length="677" mass="73722">HQEPSSSSAEPWQRLEACLFVLATVAPRAPAGEDRVIPACLEVLPKIPYESLLQANTSPTQRQTFVPAGGQETKLRGTEEERDVAALFLHTAAGRFVLWTAGYAGRRKFLFASLFHFLACTSLPYILKMSQKLKKSGVDSGSSVWKAHTLAEEVVVEAMKALVACAAPVLAAEAAEEDVNVVLNSIVNLVLEEDLSIDSRASLVQAAGAVLAPTSPDRMRHLHGQLLNSLGQNLREVLARPESSSTSYKNAVKLFFSALQGLRPSRPLPLPSPSASGDVCAPLPQDSPFRHPVLDVAEAHWETIEAAMKNPRRQEHLFEQSCYSLVAVVSTCRPHVPHYLLLFRFLDTLAETFAVNSTAYHLGALRTMEGLFGNGPEEQILDAVCACLRRCVLATLQRIQTEGEQYIYRQPDLVGMTVDCVNIALLHPLLTVRFVAAKQGGGLVGEADTGGDATSVLDPSQDWFHTLAFAVLQFTPTCHHPKVLHTFMVFFSRLAGWTDPPSQIHSLARGAPVPWLLEAAERAQQAVLALLLRPLPPSICSGFSNGNDASTIVNFLTATIQTHVQALTSVHVAVQSWIGNAAQTLALFLHLPQLHSHARASLEASVMGLPSNLLTVDQRRAFLRRAFSETDNIRGFCLLLQQLADDAKAQFQRSKFCAAPPITSSGLTGLREGQHMH</sequence>
<dbReference type="InterPro" id="IPR011989">
    <property type="entry name" value="ARM-like"/>
</dbReference>
<name>A0A2C6LDJ3_9APIC</name>
<dbReference type="GO" id="GO:0005737">
    <property type="term" value="C:cytoplasm"/>
    <property type="evidence" value="ECO:0007669"/>
    <property type="project" value="TreeGrafter"/>
</dbReference>
<dbReference type="GO" id="GO:0005634">
    <property type="term" value="C:nucleus"/>
    <property type="evidence" value="ECO:0007669"/>
    <property type="project" value="UniProtKB-SubCell"/>
</dbReference>
<dbReference type="AlphaFoldDB" id="A0A2C6LDJ3"/>
<dbReference type="GeneID" id="94423514"/>
<dbReference type="Gene3D" id="1.25.10.10">
    <property type="entry name" value="Leucine-rich Repeat Variant"/>
    <property type="match status" value="1"/>
</dbReference>
<evidence type="ECO:0000256" key="1">
    <source>
        <dbReference type="ARBA" id="ARBA00004123"/>
    </source>
</evidence>